<comment type="caution">
    <text evidence="1">The sequence shown here is derived from an EMBL/GenBank/DDBJ whole genome shotgun (WGS) entry which is preliminary data.</text>
</comment>
<protein>
    <submittedName>
        <fullName evidence="1">29137_t:CDS:1</fullName>
    </submittedName>
</protein>
<dbReference type="EMBL" id="CAJVQB010087219">
    <property type="protein sequence ID" value="CAG8847336.1"/>
    <property type="molecule type" value="Genomic_DNA"/>
</dbReference>
<name>A0ABN7X3N4_GIGMA</name>
<sequence length="68" mass="7848">IVLSFFESYILRWVLSDFASSGLGSGTWHRVYIEKRINTNEIINAHENINANEIIHANEITNMDEIIN</sequence>
<organism evidence="1 2">
    <name type="scientific">Gigaspora margarita</name>
    <dbReference type="NCBI Taxonomy" id="4874"/>
    <lineage>
        <taxon>Eukaryota</taxon>
        <taxon>Fungi</taxon>
        <taxon>Fungi incertae sedis</taxon>
        <taxon>Mucoromycota</taxon>
        <taxon>Glomeromycotina</taxon>
        <taxon>Glomeromycetes</taxon>
        <taxon>Diversisporales</taxon>
        <taxon>Gigasporaceae</taxon>
        <taxon>Gigaspora</taxon>
    </lineage>
</organism>
<dbReference type="Proteomes" id="UP000789901">
    <property type="component" value="Unassembled WGS sequence"/>
</dbReference>
<evidence type="ECO:0000313" key="2">
    <source>
        <dbReference type="Proteomes" id="UP000789901"/>
    </source>
</evidence>
<gene>
    <name evidence="1" type="ORF">GMARGA_LOCUS38617</name>
</gene>
<keyword evidence="2" id="KW-1185">Reference proteome</keyword>
<feature type="non-terminal residue" evidence="1">
    <location>
        <position position="1"/>
    </location>
</feature>
<proteinExistence type="predicted"/>
<reference evidence="1 2" key="1">
    <citation type="submission" date="2021-06" db="EMBL/GenBank/DDBJ databases">
        <authorList>
            <person name="Kallberg Y."/>
            <person name="Tangrot J."/>
            <person name="Rosling A."/>
        </authorList>
    </citation>
    <scope>NUCLEOTIDE SEQUENCE [LARGE SCALE GENOMIC DNA]</scope>
    <source>
        <strain evidence="1 2">120-4 pot B 10/14</strain>
    </source>
</reference>
<evidence type="ECO:0000313" key="1">
    <source>
        <dbReference type="EMBL" id="CAG8847336.1"/>
    </source>
</evidence>
<accession>A0ABN7X3N4</accession>